<feature type="binding site" evidence="3">
    <location>
        <position position="87"/>
    </location>
    <ligand>
        <name>Cu cation</name>
        <dbReference type="ChEBI" id="CHEBI:23378"/>
    </ligand>
</feature>
<evidence type="ECO:0000256" key="1">
    <source>
        <dbReference type="ARBA" id="ARBA00010996"/>
    </source>
</evidence>
<keyword evidence="7" id="KW-1185">Reference proteome</keyword>
<gene>
    <name evidence="6" type="ORF">B0O44_105297</name>
</gene>
<proteinExistence type="inferred from homology"/>
<dbReference type="PANTHER" id="PTHR12151">
    <property type="entry name" value="ELECTRON TRANSPORT PROTIN SCO1/SENC FAMILY MEMBER"/>
    <property type="match status" value="1"/>
</dbReference>
<dbReference type="InterPro" id="IPR036249">
    <property type="entry name" value="Thioredoxin-like_sf"/>
</dbReference>
<evidence type="ECO:0000256" key="3">
    <source>
        <dbReference type="PIRSR" id="PIRSR603782-1"/>
    </source>
</evidence>
<dbReference type="Gene3D" id="3.40.30.10">
    <property type="entry name" value="Glutaredoxin"/>
    <property type="match status" value="1"/>
</dbReference>
<dbReference type="CDD" id="cd02968">
    <property type="entry name" value="SCO"/>
    <property type="match status" value="1"/>
</dbReference>
<feature type="binding site" evidence="3">
    <location>
        <position position="175"/>
    </location>
    <ligand>
        <name>Cu cation</name>
        <dbReference type="ChEBI" id="CHEBI:23378"/>
    </ligand>
</feature>
<dbReference type="OrthoDB" id="9811998at2"/>
<dbReference type="Pfam" id="PF02630">
    <property type="entry name" value="SCO1-SenC"/>
    <property type="match status" value="1"/>
</dbReference>
<comment type="similarity">
    <text evidence="1">Belongs to the SCO1/2 family.</text>
</comment>
<feature type="domain" description="Thioredoxin" evidence="5">
    <location>
        <begin position="49"/>
        <end position="212"/>
    </location>
</feature>
<evidence type="ECO:0000259" key="5">
    <source>
        <dbReference type="PROSITE" id="PS51352"/>
    </source>
</evidence>
<feature type="disulfide bond" description="Redox-active" evidence="4">
    <location>
        <begin position="87"/>
        <end position="91"/>
    </location>
</feature>
<dbReference type="GO" id="GO:0046872">
    <property type="term" value="F:metal ion binding"/>
    <property type="evidence" value="ECO:0007669"/>
    <property type="project" value="UniProtKB-KW"/>
</dbReference>
<dbReference type="SUPFAM" id="SSF52833">
    <property type="entry name" value="Thioredoxin-like"/>
    <property type="match status" value="1"/>
</dbReference>
<reference evidence="6 7" key="1">
    <citation type="submission" date="2018-06" db="EMBL/GenBank/DDBJ databases">
        <title>Genomic Encyclopedia of Archaeal and Bacterial Type Strains, Phase II (KMG-II): from individual species to whole genera.</title>
        <authorList>
            <person name="Goeker M."/>
        </authorList>
    </citation>
    <scope>NUCLEOTIDE SEQUENCE [LARGE SCALE GENOMIC DNA]</scope>
    <source>
        <strain evidence="6 7">DSM 27372</strain>
    </source>
</reference>
<dbReference type="RefSeq" id="WP_110832808.1">
    <property type="nucleotide sequence ID" value="NZ_QKLU01000005.1"/>
</dbReference>
<dbReference type="InterPro" id="IPR013766">
    <property type="entry name" value="Thioredoxin_domain"/>
</dbReference>
<keyword evidence="3" id="KW-0479">Metal-binding</keyword>
<accession>A0A318UCF0</accession>
<feature type="binding site" evidence="3">
    <location>
        <position position="91"/>
    </location>
    <ligand>
        <name>Cu cation</name>
        <dbReference type="ChEBI" id="CHEBI:23378"/>
    </ligand>
</feature>
<evidence type="ECO:0000313" key="7">
    <source>
        <dbReference type="Proteomes" id="UP000248198"/>
    </source>
</evidence>
<organism evidence="6 7">
    <name type="scientific">Pedobacter nutrimenti</name>
    <dbReference type="NCBI Taxonomy" id="1241337"/>
    <lineage>
        <taxon>Bacteria</taxon>
        <taxon>Pseudomonadati</taxon>
        <taxon>Bacteroidota</taxon>
        <taxon>Sphingobacteriia</taxon>
        <taxon>Sphingobacteriales</taxon>
        <taxon>Sphingobacteriaceae</taxon>
        <taxon>Pedobacter</taxon>
    </lineage>
</organism>
<dbReference type="PROSITE" id="PS51352">
    <property type="entry name" value="THIOREDOXIN_2"/>
    <property type="match status" value="1"/>
</dbReference>
<protein>
    <submittedName>
        <fullName evidence="6">Protein SCO1/2</fullName>
    </submittedName>
</protein>
<dbReference type="PANTHER" id="PTHR12151:SF25">
    <property type="entry name" value="LINALOOL DEHYDRATASE_ISOMERASE DOMAIN-CONTAINING PROTEIN"/>
    <property type="match status" value="1"/>
</dbReference>
<keyword evidence="4" id="KW-1015">Disulfide bond</keyword>
<sequence>MKYLSNLSIPVFFAILFCLTSCKNERKLPIYGEREAKTIKNEDGTTKTDSIYQTIPDFKFLNQDSVLITNAKFKDKIYIADFFFTSCSSICPVMHRNLKSIYDNYKDNPDIMYLSHTIDFKYDKPSVLKKYAQKLGVGPQWQFVYGPKEEIYGIAEKNYLVAVMEDKNDKDGYVHQGWLVLIDKDRRIRGAYDGTNPESVAQLTKDIPVLLAEYKK</sequence>
<evidence type="ECO:0000313" key="6">
    <source>
        <dbReference type="EMBL" id="PYF72922.1"/>
    </source>
</evidence>
<name>A0A318UCF0_9SPHI</name>
<keyword evidence="2 3" id="KW-0186">Copper</keyword>
<dbReference type="AlphaFoldDB" id="A0A318UCF0"/>
<dbReference type="Proteomes" id="UP000248198">
    <property type="component" value="Unassembled WGS sequence"/>
</dbReference>
<dbReference type="InterPro" id="IPR003782">
    <property type="entry name" value="SCO1/SenC"/>
</dbReference>
<evidence type="ECO:0000256" key="4">
    <source>
        <dbReference type="PIRSR" id="PIRSR603782-2"/>
    </source>
</evidence>
<dbReference type="EMBL" id="QKLU01000005">
    <property type="protein sequence ID" value="PYF72922.1"/>
    <property type="molecule type" value="Genomic_DNA"/>
</dbReference>
<evidence type="ECO:0000256" key="2">
    <source>
        <dbReference type="ARBA" id="ARBA00023008"/>
    </source>
</evidence>
<comment type="caution">
    <text evidence="6">The sequence shown here is derived from an EMBL/GenBank/DDBJ whole genome shotgun (WGS) entry which is preliminary data.</text>
</comment>